<dbReference type="Pfam" id="PF22266">
    <property type="entry name" value="DUF6953"/>
    <property type="match status" value="1"/>
</dbReference>
<evidence type="ECO:0000313" key="1">
    <source>
        <dbReference type="EMBL" id="CAJ0892955.1"/>
    </source>
</evidence>
<organism evidence="1">
    <name type="scientific">freshwater sediment metagenome</name>
    <dbReference type="NCBI Taxonomy" id="556182"/>
    <lineage>
        <taxon>unclassified sequences</taxon>
        <taxon>metagenomes</taxon>
        <taxon>ecological metagenomes</taxon>
    </lineage>
</organism>
<proteinExistence type="predicted"/>
<reference evidence="1" key="1">
    <citation type="submission" date="2023-07" db="EMBL/GenBank/DDBJ databases">
        <authorList>
            <person name="Pelsma A.J. K."/>
        </authorList>
    </citation>
    <scope>NUCLEOTIDE SEQUENCE</scope>
</reference>
<gene>
    <name evidence="1" type="ORF">AMST5_04263</name>
</gene>
<dbReference type="InterPro" id="IPR054228">
    <property type="entry name" value="DUF6953"/>
</dbReference>
<dbReference type="AlphaFoldDB" id="A0AA48M3E8"/>
<name>A0AA48M3E8_9ZZZZ</name>
<protein>
    <submittedName>
        <fullName evidence="1">Uncharacterized protein</fullName>
    </submittedName>
</protein>
<dbReference type="EMBL" id="OY288114">
    <property type="protein sequence ID" value="CAJ0892955.1"/>
    <property type="molecule type" value="Genomic_DNA"/>
</dbReference>
<sequence>MTEPTSDDVAKWMLSKFEEKGILYQEECAWDIQEKFGRDFLYDNANGNPAISKKVLDIFTKLSGEGVVWSRGERCWRRRIASDKPGRMQD</sequence>
<accession>A0AA48M3E8</accession>